<dbReference type="Proteomes" id="UP000236333">
    <property type="component" value="Unassembled WGS sequence"/>
</dbReference>
<feature type="compositionally biased region" description="Gly residues" evidence="1">
    <location>
        <begin position="39"/>
        <end position="48"/>
    </location>
</feature>
<gene>
    <name evidence="2" type="ORF">TSOC_013721</name>
</gene>
<protein>
    <submittedName>
        <fullName evidence="2">Uncharacterized protein</fullName>
    </submittedName>
</protein>
<dbReference type="EMBL" id="PGGS01001394">
    <property type="protein sequence ID" value="PNH00456.1"/>
    <property type="molecule type" value="Genomic_DNA"/>
</dbReference>
<dbReference type="AlphaFoldDB" id="A0A2J7ZJL0"/>
<feature type="compositionally biased region" description="Polar residues" evidence="1">
    <location>
        <begin position="8"/>
        <end position="19"/>
    </location>
</feature>
<feature type="region of interest" description="Disordered" evidence="1">
    <location>
        <begin position="1"/>
        <end position="48"/>
    </location>
</feature>
<name>A0A2J7ZJL0_9CHLO</name>
<evidence type="ECO:0000313" key="2">
    <source>
        <dbReference type="EMBL" id="PNH00456.1"/>
    </source>
</evidence>
<comment type="caution">
    <text evidence="2">The sequence shown here is derived from an EMBL/GenBank/DDBJ whole genome shotgun (WGS) entry which is preliminary data.</text>
</comment>
<evidence type="ECO:0000313" key="3">
    <source>
        <dbReference type="Proteomes" id="UP000236333"/>
    </source>
</evidence>
<organism evidence="2 3">
    <name type="scientific">Tetrabaena socialis</name>
    <dbReference type="NCBI Taxonomy" id="47790"/>
    <lineage>
        <taxon>Eukaryota</taxon>
        <taxon>Viridiplantae</taxon>
        <taxon>Chlorophyta</taxon>
        <taxon>core chlorophytes</taxon>
        <taxon>Chlorophyceae</taxon>
        <taxon>CS clade</taxon>
        <taxon>Chlamydomonadales</taxon>
        <taxon>Tetrabaenaceae</taxon>
        <taxon>Tetrabaena</taxon>
    </lineage>
</organism>
<keyword evidence="3" id="KW-1185">Reference proteome</keyword>
<sequence>MALAMHVQANSPANLSSRKPTAAVHRQALQPQRAQQDEVGGGARGVAGRHGGALALQQMCSEVCGVKGSSSSVDTSM</sequence>
<accession>A0A2J7ZJL0</accession>
<evidence type="ECO:0000256" key="1">
    <source>
        <dbReference type="SAM" id="MobiDB-lite"/>
    </source>
</evidence>
<reference evidence="2 3" key="1">
    <citation type="journal article" date="2017" name="Mol. Biol. Evol.">
        <title>The 4-celled Tetrabaena socialis nuclear genome reveals the essential components for genetic control of cell number at the origin of multicellularity in the volvocine lineage.</title>
        <authorList>
            <person name="Featherston J."/>
            <person name="Arakaki Y."/>
            <person name="Hanschen E.R."/>
            <person name="Ferris P.J."/>
            <person name="Michod R.E."/>
            <person name="Olson B.J.S.C."/>
            <person name="Nozaki H."/>
            <person name="Durand P.M."/>
        </authorList>
    </citation>
    <scope>NUCLEOTIDE SEQUENCE [LARGE SCALE GENOMIC DNA]</scope>
    <source>
        <strain evidence="2 3">NIES-571</strain>
    </source>
</reference>
<proteinExistence type="predicted"/>